<dbReference type="Proteomes" id="UP001500936">
    <property type="component" value="Unassembled WGS sequence"/>
</dbReference>
<proteinExistence type="predicted"/>
<evidence type="ECO:0000313" key="2">
    <source>
        <dbReference type="Proteomes" id="UP001500936"/>
    </source>
</evidence>
<organism evidence="1 2">
    <name type="scientific">Nibrella viscosa</name>
    <dbReference type="NCBI Taxonomy" id="1084524"/>
    <lineage>
        <taxon>Bacteria</taxon>
        <taxon>Pseudomonadati</taxon>
        <taxon>Bacteroidota</taxon>
        <taxon>Cytophagia</taxon>
        <taxon>Cytophagales</taxon>
        <taxon>Spirosomataceae</taxon>
        <taxon>Nibrella</taxon>
    </lineage>
</organism>
<name>A0ABP8KEQ5_9BACT</name>
<dbReference type="Pfam" id="PF13573">
    <property type="entry name" value="SprB"/>
    <property type="match status" value="4"/>
</dbReference>
<gene>
    <name evidence="1" type="ORF">GCM10023187_21990</name>
</gene>
<evidence type="ECO:0000313" key="1">
    <source>
        <dbReference type="EMBL" id="GAA4404527.1"/>
    </source>
</evidence>
<protein>
    <recommendedName>
        <fullName evidence="3">Por secretion system C-terminal sorting domain-containing protein</fullName>
    </recommendedName>
</protein>
<comment type="caution">
    <text evidence="1">The sequence shown here is derived from an EMBL/GenBank/DDBJ whole genome shotgun (WGS) entry which is preliminary data.</text>
</comment>
<evidence type="ECO:0008006" key="3">
    <source>
        <dbReference type="Google" id="ProtNLM"/>
    </source>
</evidence>
<dbReference type="EMBL" id="BAABHB010000003">
    <property type="protein sequence ID" value="GAA4404527.1"/>
    <property type="molecule type" value="Genomic_DNA"/>
</dbReference>
<reference evidence="2" key="1">
    <citation type="journal article" date="2019" name="Int. J. Syst. Evol. Microbiol.">
        <title>The Global Catalogue of Microorganisms (GCM) 10K type strain sequencing project: providing services to taxonomists for standard genome sequencing and annotation.</title>
        <authorList>
            <consortium name="The Broad Institute Genomics Platform"/>
            <consortium name="The Broad Institute Genome Sequencing Center for Infectious Disease"/>
            <person name="Wu L."/>
            <person name="Ma J."/>
        </authorList>
    </citation>
    <scope>NUCLEOTIDE SEQUENCE [LARGE SCALE GENOMIC DNA]</scope>
    <source>
        <strain evidence="2">JCM 17925</strain>
    </source>
</reference>
<sequence length="606" mass="61313">MSDNCFSQTCQVSIGGPSAALALGTCSKTDVSCFGGSNGSVTAGAVTNAVGAVSYSWKNAANTVVGTTSTVSNLPAGTYTLTVSDNCFSQTCQVSIGGPSAALALGTCSKTDVSCFGGSNGSVTAGAVTNAVGAVSYSWKNAANTVVGTTSTVSNLPAGTYTLTVSDNCFSQTCQVSIGGPSAALALGTCSKTDVSCFGGSNGSVTAGAVTNAVGAVSYSWKNAANTVVGTTSTVSNLPAGTYTLTVSDNCFSRTCQVSIGGPSAALALGTCSKTDVTCSGENTGSVTAGAVTNAVGAVSYSWKNAANTVVGTTSTVSNLPAGTYTLTVSDNCSSQSCQVTVNPATDCVTPRHIFPTETSCATYQAGAAELPNVCYTVKGQKISNATPGVFFYYTTITAPGESFIVVVKQTVPAGGFLPFGINQDQIFAWSANGCAKIASGTGIFDGIITITNATAGQSIVLSAKYDTKTIIGSDIGNKGAVGIYRFETLINNQPDQNSVGELRVENCKPARIGNVEFFETTALKVNAYPNPYNGRVFLQIDSPVAGTADIDMYTIGGTKVDALKVNVQQGVNEPVGYDVKGNFQQLLYRVSVGGKSVSGILLSGK</sequence>
<dbReference type="InterPro" id="IPR025667">
    <property type="entry name" value="SprB_repeat"/>
</dbReference>
<keyword evidence="2" id="KW-1185">Reference proteome</keyword>
<accession>A0ABP8KEQ5</accession>